<gene>
    <name evidence="2" type="ORF">BXYJ_LOCUS6041</name>
</gene>
<dbReference type="Proteomes" id="UP000095284">
    <property type="component" value="Unplaced"/>
</dbReference>
<feature type="chain" id="PRO_5035359859" evidence="1">
    <location>
        <begin position="20"/>
        <end position="340"/>
    </location>
</feature>
<dbReference type="Proteomes" id="UP000659654">
    <property type="component" value="Unassembled WGS sequence"/>
</dbReference>
<dbReference type="Proteomes" id="UP000582659">
    <property type="component" value="Unassembled WGS sequence"/>
</dbReference>
<reference evidence="3" key="2">
    <citation type="submission" date="2020-08" db="EMBL/GenBank/DDBJ databases">
        <authorList>
            <person name="Kikuchi T."/>
        </authorList>
    </citation>
    <scope>NUCLEOTIDE SEQUENCE</scope>
    <source>
        <strain evidence="2">Ka4C1</strain>
    </source>
</reference>
<evidence type="ECO:0000313" key="4">
    <source>
        <dbReference type="Proteomes" id="UP000095284"/>
    </source>
</evidence>
<evidence type="ECO:0000313" key="5">
    <source>
        <dbReference type="Proteomes" id="UP000659654"/>
    </source>
</evidence>
<dbReference type="WBParaSite" id="BXY_1018300.1">
    <property type="protein sequence ID" value="BXY_1018300.1"/>
    <property type="gene ID" value="BXY_1018300"/>
</dbReference>
<accession>A0A1I7SAY6</accession>
<keyword evidence="1" id="KW-0732">Signal</keyword>
<proteinExistence type="predicted"/>
<dbReference type="EMBL" id="CAJFDI010000003">
    <property type="protein sequence ID" value="CAD5220163.1"/>
    <property type="molecule type" value="Genomic_DNA"/>
</dbReference>
<feature type="signal peptide" evidence="1">
    <location>
        <begin position="1"/>
        <end position="19"/>
    </location>
</feature>
<keyword evidence="5" id="KW-1185">Reference proteome</keyword>
<evidence type="ECO:0000313" key="6">
    <source>
        <dbReference type="WBParaSite" id="BXY_1018300.1"/>
    </source>
</evidence>
<dbReference type="EMBL" id="CAJFCV020000003">
    <property type="protein sequence ID" value="CAG9106040.1"/>
    <property type="molecule type" value="Genomic_DNA"/>
</dbReference>
<evidence type="ECO:0000313" key="3">
    <source>
        <dbReference type="EMBL" id="CAG9106040.1"/>
    </source>
</evidence>
<evidence type="ECO:0000313" key="2">
    <source>
        <dbReference type="EMBL" id="CAD5220163.1"/>
    </source>
</evidence>
<name>A0A1I7SAY6_BURXY</name>
<dbReference type="AlphaFoldDB" id="A0A1I7SAY6"/>
<evidence type="ECO:0000256" key="1">
    <source>
        <dbReference type="SAM" id="SignalP"/>
    </source>
</evidence>
<organism evidence="4 6">
    <name type="scientific">Bursaphelenchus xylophilus</name>
    <name type="common">Pinewood nematode worm</name>
    <name type="synonym">Aphelenchoides xylophilus</name>
    <dbReference type="NCBI Taxonomy" id="6326"/>
    <lineage>
        <taxon>Eukaryota</taxon>
        <taxon>Metazoa</taxon>
        <taxon>Ecdysozoa</taxon>
        <taxon>Nematoda</taxon>
        <taxon>Chromadorea</taxon>
        <taxon>Rhabditida</taxon>
        <taxon>Tylenchina</taxon>
        <taxon>Tylenchomorpha</taxon>
        <taxon>Aphelenchoidea</taxon>
        <taxon>Aphelenchoididae</taxon>
        <taxon>Bursaphelenchus</taxon>
    </lineage>
</organism>
<reference evidence="6" key="1">
    <citation type="submission" date="2016-11" db="UniProtKB">
        <authorList>
            <consortium name="WormBaseParasite"/>
        </authorList>
    </citation>
    <scope>IDENTIFICATION</scope>
</reference>
<sequence>MRCQLLLCLLVAALCSVSGYRSSQNVLENIKKVYPNRNYVPLNADDFEKYIAIAPGNGTGFYHIAMLRRNESFQEVAKQTKYPYIEAQPNALVFFPSKESNEKFGDILYEIADSKELKTYNTATGEVCAYKLNWENMTYRPHVYVMGKYMSIGPEDVVRLDNLHCGDQDAPIIRFDDIPPNEISKDIGDMKKVCWDLEKDDQYCVDDLDADKTILVKRRNPIYHTKDATIYAFCCDANQNCDKPELNPRCSYFIYDHASGVDYYIDDQMAWTTDSEKKPVFLIPAIDKNDKFNRRRKNFTTLAPSTSSTKPQTPFTISLKTKPPCNPCSPFGFFFGGFFG</sequence>
<protein>
    <submittedName>
        <fullName evidence="2">(pine wood nematode) hypothetical protein</fullName>
    </submittedName>
</protein>